<name>A0ABW4I9J4_9SPHI</name>
<keyword evidence="4 6" id="KW-1133">Transmembrane helix</keyword>
<evidence type="ECO:0000256" key="2">
    <source>
        <dbReference type="ARBA" id="ARBA00022475"/>
    </source>
</evidence>
<proteinExistence type="predicted"/>
<feature type="transmembrane region" description="Helical" evidence="6">
    <location>
        <begin position="281"/>
        <end position="302"/>
    </location>
</feature>
<keyword evidence="10" id="KW-1185">Reference proteome</keyword>
<evidence type="ECO:0000256" key="1">
    <source>
        <dbReference type="ARBA" id="ARBA00004651"/>
    </source>
</evidence>
<evidence type="ECO:0000256" key="4">
    <source>
        <dbReference type="ARBA" id="ARBA00022989"/>
    </source>
</evidence>
<dbReference type="PANTHER" id="PTHR43738:SF2">
    <property type="entry name" value="ABC TRANSPORTER PERMEASE"/>
    <property type="match status" value="1"/>
</dbReference>
<comment type="caution">
    <text evidence="9">The sequence shown here is derived from an EMBL/GenBank/DDBJ whole genome shotgun (WGS) entry which is preliminary data.</text>
</comment>
<accession>A0ABW4I9J4</accession>
<keyword evidence="2" id="KW-1003">Cell membrane</keyword>
<dbReference type="PANTHER" id="PTHR43738">
    <property type="entry name" value="ABC TRANSPORTER, MEMBRANE PROTEIN"/>
    <property type="match status" value="1"/>
</dbReference>
<dbReference type="Pfam" id="PF02687">
    <property type="entry name" value="FtsX"/>
    <property type="match status" value="1"/>
</dbReference>
<evidence type="ECO:0000259" key="7">
    <source>
        <dbReference type="Pfam" id="PF02687"/>
    </source>
</evidence>
<dbReference type="Proteomes" id="UP001597118">
    <property type="component" value="Unassembled WGS sequence"/>
</dbReference>
<gene>
    <name evidence="9" type="ORF">ACFSAH_02135</name>
</gene>
<protein>
    <submittedName>
        <fullName evidence="9">ABC transporter permease</fullName>
    </submittedName>
</protein>
<comment type="subcellular location">
    <subcellularLocation>
        <location evidence="1">Cell membrane</location>
        <topology evidence="1">Multi-pass membrane protein</topology>
    </subcellularLocation>
</comment>
<evidence type="ECO:0000313" key="10">
    <source>
        <dbReference type="Proteomes" id="UP001597118"/>
    </source>
</evidence>
<dbReference type="RefSeq" id="WP_379661041.1">
    <property type="nucleotide sequence ID" value="NZ_JBHUDG010000003.1"/>
</dbReference>
<reference evidence="10" key="1">
    <citation type="journal article" date="2019" name="Int. J. Syst. Evol. Microbiol.">
        <title>The Global Catalogue of Microorganisms (GCM) 10K type strain sequencing project: providing services to taxonomists for standard genome sequencing and annotation.</title>
        <authorList>
            <consortium name="The Broad Institute Genomics Platform"/>
            <consortium name="The Broad Institute Genome Sequencing Center for Infectious Disease"/>
            <person name="Wu L."/>
            <person name="Ma J."/>
        </authorList>
    </citation>
    <scope>NUCLEOTIDE SEQUENCE [LARGE SCALE GENOMIC DNA]</scope>
    <source>
        <strain evidence="10">CCUG 53762</strain>
    </source>
</reference>
<dbReference type="Pfam" id="PF12704">
    <property type="entry name" value="MacB_PCD"/>
    <property type="match status" value="1"/>
</dbReference>
<feature type="transmembrane region" description="Helical" evidence="6">
    <location>
        <begin position="15"/>
        <end position="38"/>
    </location>
</feature>
<feature type="transmembrane region" description="Helical" evidence="6">
    <location>
        <begin position="322"/>
        <end position="349"/>
    </location>
</feature>
<dbReference type="InterPro" id="IPR003838">
    <property type="entry name" value="ABC3_permease_C"/>
</dbReference>
<keyword evidence="3 6" id="KW-0812">Transmembrane</keyword>
<keyword evidence="5 6" id="KW-0472">Membrane</keyword>
<dbReference type="InterPro" id="IPR051125">
    <property type="entry name" value="ABC-4/HrtB_transporter"/>
</dbReference>
<evidence type="ECO:0000256" key="3">
    <source>
        <dbReference type="ARBA" id="ARBA00022692"/>
    </source>
</evidence>
<evidence type="ECO:0000256" key="6">
    <source>
        <dbReference type="SAM" id="Phobius"/>
    </source>
</evidence>
<dbReference type="EMBL" id="JBHUDG010000003">
    <property type="protein sequence ID" value="MFD1628654.1"/>
    <property type="molecule type" value="Genomic_DNA"/>
</dbReference>
<evidence type="ECO:0000259" key="8">
    <source>
        <dbReference type="Pfam" id="PF12704"/>
    </source>
</evidence>
<sequence>MSVFYLALKAIKEKWLSSLLSLILVGFGVAIITALLLLSNQFSNNLEKNAKGIDAVLGAKGSPMQLILSSIYYVDFPTGNISYEEAYKVASSPKVKLWVPLALGDNFSGYRIAGTNENFVNLYNLELQEGDFWNKDFEVTIGADIAKKKGIKVGDTIHGSHGLSSADDVHEEHPYRVAGILKQQNNVVDHLVLTNIESIWLMHGIGEDDDHHNHDHDGHAEEHAMEGKEITSMLIQYKSPVSIVTFPKYVNDNTSMQIASPAMESARLFSIVGVGVEAFSWLAYMIIFISVLSVFINLYVSLRSRKPDLVLMRTLGASRSKVFLLIILEGILLVTVGAAIGMIMGHIMVQCLGSSLEEGQNVFTGFVFLKEEIYLLLISFIIGILAAVFPALKAYRSDISKILSEK</sequence>
<feature type="transmembrane region" description="Helical" evidence="6">
    <location>
        <begin position="373"/>
        <end position="392"/>
    </location>
</feature>
<feature type="domain" description="MacB-like periplasmic core" evidence="8">
    <location>
        <begin position="18"/>
        <end position="199"/>
    </location>
</feature>
<evidence type="ECO:0000256" key="5">
    <source>
        <dbReference type="ARBA" id="ARBA00023136"/>
    </source>
</evidence>
<dbReference type="InterPro" id="IPR025857">
    <property type="entry name" value="MacB_PCD"/>
</dbReference>
<organism evidence="9 10">
    <name type="scientific">Pseudopedobacter beijingensis</name>
    <dbReference type="NCBI Taxonomy" id="1207056"/>
    <lineage>
        <taxon>Bacteria</taxon>
        <taxon>Pseudomonadati</taxon>
        <taxon>Bacteroidota</taxon>
        <taxon>Sphingobacteriia</taxon>
        <taxon>Sphingobacteriales</taxon>
        <taxon>Sphingobacteriaceae</taxon>
        <taxon>Pseudopedobacter</taxon>
    </lineage>
</organism>
<feature type="domain" description="ABC3 transporter permease C-terminal" evidence="7">
    <location>
        <begin position="282"/>
        <end position="397"/>
    </location>
</feature>
<evidence type="ECO:0000313" key="9">
    <source>
        <dbReference type="EMBL" id="MFD1628654.1"/>
    </source>
</evidence>